<dbReference type="Gene3D" id="3.30.450.40">
    <property type="match status" value="1"/>
</dbReference>
<dbReference type="Pfam" id="PF12860">
    <property type="entry name" value="PAS_7"/>
    <property type="match status" value="1"/>
</dbReference>
<feature type="domain" description="GGDEF" evidence="4">
    <location>
        <begin position="360"/>
        <end position="494"/>
    </location>
</feature>
<keyword evidence="5" id="KW-0548">Nucleotidyltransferase</keyword>
<name>A0A1X7BLA0_9RHOB</name>
<dbReference type="Gene3D" id="3.30.450.20">
    <property type="entry name" value="PAS domain"/>
    <property type="match status" value="1"/>
</dbReference>
<dbReference type="GO" id="GO:1902201">
    <property type="term" value="P:negative regulation of bacterial-type flagellum-dependent cell motility"/>
    <property type="evidence" value="ECO:0007669"/>
    <property type="project" value="TreeGrafter"/>
</dbReference>
<evidence type="ECO:0000259" key="4">
    <source>
        <dbReference type="PROSITE" id="PS50887"/>
    </source>
</evidence>
<dbReference type="SUPFAM" id="SSF55785">
    <property type="entry name" value="PYP-like sensor domain (PAS domain)"/>
    <property type="match status" value="1"/>
</dbReference>
<dbReference type="InterPro" id="IPR000160">
    <property type="entry name" value="GGDEF_dom"/>
</dbReference>
<dbReference type="Pfam" id="PF01590">
    <property type="entry name" value="GAF"/>
    <property type="match status" value="1"/>
</dbReference>
<dbReference type="NCBIfam" id="TIGR00254">
    <property type="entry name" value="GGDEF"/>
    <property type="match status" value="1"/>
</dbReference>
<comment type="catalytic activity">
    <reaction evidence="2">
        <text>2 GTP = 3',3'-c-di-GMP + 2 diphosphate</text>
        <dbReference type="Rhea" id="RHEA:24898"/>
        <dbReference type="ChEBI" id="CHEBI:33019"/>
        <dbReference type="ChEBI" id="CHEBI:37565"/>
        <dbReference type="ChEBI" id="CHEBI:58805"/>
        <dbReference type="EC" id="2.7.7.65"/>
    </reaction>
</comment>
<dbReference type="SUPFAM" id="SSF55781">
    <property type="entry name" value="GAF domain-like"/>
    <property type="match status" value="1"/>
</dbReference>
<dbReference type="InterPro" id="IPR029787">
    <property type="entry name" value="Nucleotide_cyclase"/>
</dbReference>
<dbReference type="SUPFAM" id="SSF55073">
    <property type="entry name" value="Nucleotide cyclase"/>
    <property type="match status" value="1"/>
</dbReference>
<keyword evidence="3" id="KW-0175">Coiled coil</keyword>
<evidence type="ECO:0000256" key="2">
    <source>
        <dbReference type="ARBA" id="ARBA00034247"/>
    </source>
</evidence>
<dbReference type="GO" id="GO:0052621">
    <property type="term" value="F:diguanylate cyclase activity"/>
    <property type="evidence" value="ECO:0007669"/>
    <property type="project" value="UniProtKB-EC"/>
</dbReference>
<dbReference type="FunFam" id="3.30.70.270:FF:000001">
    <property type="entry name" value="Diguanylate cyclase domain protein"/>
    <property type="match status" value="1"/>
</dbReference>
<evidence type="ECO:0000256" key="3">
    <source>
        <dbReference type="SAM" id="Coils"/>
    </source>
</evidence>
<dbReference type="InterPro" id="IPR029016">
    <property type="entry name" value="GAF-like_dom_sf"/>
</dbReference>
<dbReference type="PANTHER" id="PTHR45138">
    <property type="entry name" value="REGULATORY COMPONENTS OF SENSORY TRANSDUCTION SYSTEM"/>
    <property type="match status" value="1"/>
</dbReference>
<dbReference type="EMBL" id="FWXB01000001">
    <property type="protein sequence ID" value="SMC10422.1"/>
    <property type="molecule type" value="Genomic_DNA"/>
</dbReference>
<dbReference type="CDD" id="cd01949">
    <property type="entry name" value="GGDEF"/>
    <property type="match status" value="1"/>
</dbReference>
<dbReference type="GO" id="GO:0043709">
    <property type="term" value="P:cell adhesion involved in single-species biofilm formation"/>
    <property type="evidence" value="ECO:0007669"/>
    <property type="project" value="TreeGrafter"/>
</dbReference>
<keyword evidence="6" id="KW-1185">Reference proteome</keyword>
<dbReference type="PANTHER" id="PTHR45138:SF9">
    <property type="entry name" value="DIGUANYLATE CYCLASE DGCM-RELATED"/>
    <property type="match status" value="1"/>
</dbReference>
<dbReference type="InterPro" id="IPR003018">
    <property type="entry name" value="GAF"/>
</dbReference>
<proteinExistence type="predicted"/>
<evidence type="ECO:0000313" key="6">
    <source>
        <dbReference type="Proteomes" id="UP000193224"/>
    </source>
</evidence>
<dbReference type="Proteomes" id="UP000193224">
    <property type="component" value="Unassembled WGS sequence"/>
</dbReference>
<dbReference type="Gene3D" id="3.30.70.270">
    <property type="match status" value="1"/>
</dbReference>
<organism evidence="5 6">
    <name type="scientific">Roseovarius aestuarii</name>
    <dbReference type="NCBI Taxonomy" id="475083"/>
    <lineage>
        <taxon>Bacteria</taxon>
        <taxon>Pseudomonadati</taxon>
        <taxon>Pseudomonadota</taxon>
        <taxon>Alphaproteobacteria</taxon>
        <taxon>Rhodobacterales</taxon>
        <taxon>Roseobacteraceae</taxon>
        <taxon>Roseovarius</taxon>
    </lineage>
</organism>
<feature type="coiled-coil region" evidence="3">
    <location>
        <begin position="133"/>
        <end position="160"/>
    </location>
</feature>
<evidence type="ECO:0000313" key="5">
    <source>
        <dbReference type="EMBL" id="SMC10422.1"/>
    </source>
</evidence>
<dbReference type="Pfam" id="PF00990">
    <property type="entry name" value="GGDEF"/>
    <property type="match status" value="1"/>
</dbReference>
<accession>A0A1X7BLA0</accession>
<dbReference type="GO" id="GO:0005886">
    <property type="term" value="C:plasma membrane"/>
    <property type="evidence" value="ECO:0007669"/>
    <property type="project" value="TreeGrafter"/>
</dbReference>
<gene>
    <name evidence="5" type="primary">dosC</name>
    <name evidence="5" type="ORF">ROA7745_00229</name>
</gene>
<protein>
    <recommendedName>
        <fullName evidence="1">diguanylate cyclase</fullName>
        <ecNumber evidence="1">2.7.7.65</ecNumber>
    </recommendedName>
</protein>
<dbReference type="EC" id="2.7.7.65" evidence="1"/>
<dbReference type="InterPro" id="IPR035965">
    <property type="entry name" value="PAS-like_dom_sf"/>
</dbReference>
<evidence type="ECO:0000256" key="1">
    <source>
        <dbReference type="ARBA" id="ARBA00012528"/>
    </source>
</evidence>
<sequence length="497" mass="54922">MADGNALQNVSADIQSPLLDSELAMNILNSMEQGVLVWSADERCIMHNDRVFAVMEIGRDELYPGRRRRNFLKAAVARGELSQERVDQVEAHFASGAPFEFDRTLPSGRVVATNARPLPDGGHVVTFTDVSQSRRAAADLAEAKQRAETAETQALNALQETQARQEEATLLAELDEWLQCCKSLEELFEIVVTFISKLLPGSIGELYLYSNSRDVLDGVCDWGTSGLHDHIAPDSCWALRRGRHYRYDMQRIAFSCHHVKEQAGGSDARDYLCIPIVAHGDTVGLLHVRFDQAADRKSMNDAQHFAVQCGEHISLAIANVRLRDELHDQSTRDPLTGLYNRRYFLEALRTELAMAQRKDSTFALLSFDADRFKAFNDNHGHDAGDMVLRAIAECMYDKFGEGQVPCRFGGEEFTVLLPGATLSEATQAGEALRAAVEDIQVRYGSGALPRVTISVGVAAFPDHGPLPQDLLSAADEALYRSKDDGRNCVTVATSRHA</sequence>
<dbReference type="AlphaFoldDB" id="A0A1X7BLA0"/>
<dbReference type="RefSeq" id="WP_223412836.1">
    <property type="nucleotide sequence ID" value="NZ_FWXB01000001.1"/>
</dbReference>
<dbReference type="InterPro" id="IPR050469">
    <property type="entry name" value="Diguanylate_Cyclase"/>
</dbReference>
<dbReference type="SMART" id="SM00267">
    <property type="entry name" value="GGDEF"/>
    <property type="match status" value="1"/>
</dbReference>
<dbReference type="SMART" id="SM00065">
    <property type="entry name" value="GAF"/>
    <property type="match status" value="1"/>
</dbReference>
<keyword evidence="5" id="KW-0808">Transferase</keyword>
<reference evidence="5 6" key="1">
    <citation type="submission" date="2017-03" db="EMBL/GenBank/DDBJ databases">
        <authorList>
            <person name="Afonso C.L."/>
            <person name="Miller P.J."/>
            <person name="Scott M.A."/>
            <person name="Spackman E."/>
            <person name="Goraichik I."/>
            <person name="Dimitrov K.M."/>
            <person name="Suarez D.L."/>
            <person name="Swayne D.E."/>
        </authorList>
    </citation>
    <scope>NUCLEOTIDE SEQUENCE [LARGE SCALE GENOMIC DNA]</scope>
    <source>
        <strain evidence="5 6">CECT 7745</strain>
    </source>
</reference>
<dbReference type="InterPro" id="IPR043128">
    <property type="entry name" value="Rev_trsase/Diguanyl_cyclase"/>
</dbReference>
<dbReference type="PROSITE" id="PS50887">
    <property type="entry name" value="GGDEF"/>
    <property type="match status" value="1"/>
</dbReference>